<dbReference type="InterPro" id="IPR003838">
    <property type="entry name" value="ABC3_permease_C"/>
</dbReference>
<evidence type="ECO:0000256" key="2">
    <source>
        <dbReference type="ARBA" id="ARBA00022475"/>
    </source>
</evidence>
<evidence type="ECO:0000259" key="7">
    <source>
        <dbReference type="Pfam" id="PF02687"/>
    </source>
</evidence>
<comment type="subcellular location">
    <subcellularLocation>
        <location evidence="1">Cell membrane</location>
        <topology evidence="1">Multi-pass membrane protein</topology>
    </subcellularLocation>
</comment>
<feature type="transmembrane region" description="Helical" evidence="6">
    <location>
        <begin position="381"/>
        <end position="406"/>
    </location>
</feature>
<dbReference type="EMBL" id="PYGC01000002">
    <property type="protein sequence ID" value="PSK84313.1"/>
    <property type="molecule type" value="Genomic_DNA"/>
</dbReference>
<feature type="domain" description="ABC3 transporter permease C-terminal" evidence="7">
    <location>
        <begin position="291"/>
        <end position="407"/>
    </location>
</feature>
<dbReference type="PANTHER" id="PTHR30572">
    <property type="entry name" value="MEMBRANE COMPONENT OF TRANSPORTER-RELATED"/>
    <property type="match status" value="1"/>
</dbReference>
<comment type="caution">
    <text evidence="10">The sequence shown here is derived from an EMBL/GenBank/DDBJ whole genome shotgun (WGS) entry which is preliminary data.</text>
</comment>
<sequence length="805" mass="91774">MLRNYLLAAIRHLLKNKMFTVINILGLAIGMAVSLLILNYVNFEFSYDNMHHLAKRIYRVESRFYEGNTMTDDWPTSSFGYAPAMMQHISGIEDAVRVDIHETEQIVSYHDKRFRESDVTVTEPSFFRIFDFPLLEGDPKTALEGPNKVVITQTAAHRYFGDENPIGKILKFSTTGSIKNCEVTGVLADLPPNSHFHFDFFISWETLPEWMKNFWYLHEVYTYVLLQPNVSPTSIENAFPKMAEQYKTLPALKNKTWAIHLNPLRNIHLTPQKQYEREAKGNRNAVNALMLVALAILVIAWFNYINLTTARALDRAREVSVRKVSGASKRHIVIQFLMESLLVNGVALLLAIGVMLVSVGWFNQLTGKTIPFQLWANPTFWIPIVLVFLAGIFISGFYPASILASIKPISILRGKSKQSKGTGTMRKGLVIVQFVASFVLIFSTIVVYHQLDYMMNQPTGVDINRVMAIKFPAQTDDLQQKVLSFRKEVKNFTTVKNATISSAVPGMEVAFFASNHRADDPNMQNRLYEMMGVDDNFASTFGMNIIAGRGFSEDFGDDRNKLVVNEEALKLLDLPDTEESIGRRVSVEGEEEPFEIIGIMKNYHQQSLVKAYTPIMMLRYDRIPWIPPRFISVKMTGNPSAKTIADIRNLWERFFPQSTFDYFFVDRFYEQQYQSDQRFGSVFGFFSALAVFIACLGLWALAMYSGVIRRKEIGVRKVNGASVGSIMTMLNGDILKWVISAFIVGIPLSWYLMHKWLENFAWKTALSWWIFASAAMFTLIIAVVAVSWQSYKAANRNPVEVLKEE</sequence>
<evidence type="ECO:0000313" key="10">
    <source>
        <dbReference type="EMBL" id="PSK84313.1"/>
    </source>
</evidence>
<keyword evidence="12" id="KW-1185">Reference proteome</keyword>
<feature type="transmembrane region" description="Helical" evidence="6">
    <location>
        <begin position="427"/>
        <end position="448"/>
    </location>
</feature>
<dbReference type="EMBL" id="BLAU01000001">
    <property type="protein sequence ID" value="GET20489.1"/>
    <property type="molecule type" value="Genomic_DNA"/>
</dbReference>
<dbReference type="Pfam" id="PF12704">
    <property type="entry name" value="MacB_PCD"/>
    <property type="match status" value="2"/>
</dbReference>
<keyword evidence="5 6" id="KW-0472">Membrane</keyword>
<dbReference type="InterPro" id="IPR025857">
    <property type="entry name" value="MacB_PCD"/>
</dbReference>
<evidence type="ECO:0000256" key="4">
    <source>
        <dbReference type="ARBA" id="ARBA00022989"/>
    </source>
</evidence>
<dbReference type="PANTHER" id="PTHR30572:SF18">
    <property type="entry name" value="ABC-TYPE MACROLIDE FAMILY EXPORT SYSTEM PERMEASE COMPONENT 2"/>
    <property type="match status" value="1"/>
</dbReference>
<dbReference type="OrthoDB" id="973461at2"/>
<feature type="domain" description="MacB-like periplasmic core" evidence="8">
    <location>
        <begin position="20"/>
        <end position="239"/>
    </location>
</feature>
<feature type="transmembrane region" description="Helical" evidence="6">
    <location>
        <begin position="285"/>
        <end position="305"/>
    </location>
</feature>
<keyword evidence="4 6" id="KW-1133">Transmembrane helix</keyword>
<proteinExistence type="predicted"/>
<dbReference type="InterPro" id="IPR050250">
    <property type="entry name" value="Macrolide_Exporter_MacB"/>
</dbReference>
<evidence type="ECO:0000313" key="11">
    <source>
        <dbReference type="Proteomes" id="UP000240621"/>
    </source>
</evidence>
<evidence type="ECO:0000256" key="3">
    <source>
        <dbReference type="ARBA" id="ARBA00022692"/>
    </source>
</evidence>
<gene>
    <name evidence="10" type="ORF">CLV93_10298</name>
    <name evidence="9" type="ORF">JCM18694_07350</name>
</gene>
<dbReference type="Pfam" id="PF02687">
    <property type="entry name" value="FtsX"/>
    <property type="match status" value="2"/>
</dbReference>
<evidence type="ECO:0000256" key="1">
    <source>
        <dbReference type="ARBA" id="ARBA00004651"/>
    </source>
</evidence>
<keyword evidence="3 6" id="KW-0812">Transmembrane</keyword>
<feature type="transmembrane region" description="Helical" evidence="6">
    <location>
        <begin position="682"/>
        <end position="707"/>
    </location>
</feature>
<protein>
    <submittedName>
        <fullName evidence="9">ABC transporter permease</fullName>
    </submittedName>
    <submittedName>
        <fullName evidence="10">Putative ABC transport system permease protein</fullName>
    </submittedName>
</protein>
<evidence type="ECO:0000313" key="9">
    <source>
        <dbReference type="EMBL" id="GET20489.1"/>
    </source>
</evidence>
<dbReference type="Proteomes" id="UP000240621">
    <property type="component" value="Unassembled WGS sequence"/>
</dbReference>
<evidence type="ECO:0000256" key="5">
    <source>
        <dbReference type="ARBA" id="ARBA00023136"/>
    </source>
</evidence>
<accession>A0A2P8CH57</accession>
<evidence type="ECO:0000256" key="6">
    <source>
        <dbReference type="SAM" id="Phobius"/>
    </source>
</evidence>
<feature type="transmembrane region" description="Helical" evidence="6">
    <location>
        <begin position="734"/>
        <end position="753"/>
    </location>
</feature>
<feature type="transmembrane region" description="Helical" evidence="6">
    <location>
        <begin position="765"/>
        <end position="788"/>
    </location>
</feature>
<feature type="transmembrane region" description="Helical" evidence="6">
    <location>
        <begin position="21"/>
        <end position="41"/>
    </location>
</feature>
<dbReference type="GO" id="GO:0005886">
    <property type="term" value="C:plasma membrane"/>
    <property type="evidence" value="ECO:0007669"/>
    <property type="project" value="UniProtKB-SubCell"/>
</dbReference>
<feature type="domain" description="ABC3 transporter permease C-terminal" evidence="7">
    <location>
        <begin position="685"/>
        <end position="798"/>
    </location>
</feature>
<dbReference type="GO" id="GO:0022857">
    <property type="term" value="F:transmembrane transporter activity"/>
    <property type="evidence" value="ECO:0007669"/>
    <property type="project" value="TreeGrafter"/>
</dbReference>
<feature type="transmembrane region" description="Helical" evidence="6">
    <location>
        <begin position="341"/>
        <end position="361"/>
    </location>
</feature>
<reference evidence="9 12" key="2">
    <citation type="submission" date="2019-10" db="EMBL/GenBank/DDBJ databases">
        <title>Prolixibacter strains distinguished by the presence of nitrate reductase genes were adept at nitrate-dependent anaerobic corrosion of metallic iron and carbon steel.</title>
        <authorList>
            <person name="Iino T."/>
            <person name="Shono N."/>
            <person name="Ito K."/>
            <person name="Nakamura R."/>
            <person name="Sueoka K."/>
            <person name="Harayama S."/>
            <person name="Ohkuma M."/>
        </authorList>
    </citation>
    <scope>NUCLEOTIDE SEQUENCE [LARGE SCALE GENOMIC DNA]</scope>
    <source>
        <strain evidence="9 12">MIC1-1</strain>
    </source>
</reference>
<evidence type="ECO:0000259" key="8">
    <source>
        <dbReference type="Pfam" id="PF12704"/>
    </source>
</evidence>
<organism evidence="10 11">
    <name type="scientific">Prolixibacter denitrificans</name>
    <dbReference type="NCBI Taxonomy" id="1541063"/>
    <lineage>
        <taxon>Bacteria</taxon>
        <taxon>Pseudomonadati</taxon>
        <taxon>Bacteroidota</taxon>
        <taxon>Bacteroidia</taxon>
        <taxon>Marinilabiliales</taxon>
        <taxon>Prolixibacteraceae</taxon>
        <taxon>Prolixibacter</taxon>
    </lineage>
</organism>
<dbReference type="RefSeq" id="WP_106540919.1">
    <property type="nucleotide sequence ID" value="NZ_BLAU01000001.1"/>
</dbReference>
<feature type="domain" description="MacB-like periplasmic core" evidence="8">
    <location>
        <begin position="499"/>
        <end position="637"/>
    </location>
</feature>
<name>A0A2P8CH57_9BACT</name>
<dbReference type="AlphaFoldDB" id="A0A2P8CH57"/>
<evidence type="ECO:0000313" key="12">
    <source>
        <dbReference type="Proteomes" id="UP000396862"/>
    </source>
</evidence>
<dbReference type="Proteomes" id="UP000396862">
    <property type="component" value="Unassembled WGS sequence"/>
</dbReference>
<reference evidence="10 11" key="1">
    <citation type="submission" date="2018-03" db="EMBL/GenBank/DDBJ databases">
        <title>Genomic Encyclopedia of Archaeal and Bacterial Type Strains, Phase II (KMG-II): from individual species to whole genera.</title>
        <authorList>
            <person name="Goeker M."/>
        </authorList>
    </citation>
    <scope>NUCLEOTIDE SEQUENCE [LARGE SCALE GENOMIC DNA]</scope>
    <source>
        <strain evidence="10 11">DSM 27267</strain>
    </source>
</reference>
<keyword evidence="2" id="KW-1003">Cell membrane</keyword>